<gene>
    <name evidence="1" type="ORF">AXK11_01545</name>
</gene>
<dbReference type="EMBL" id="LSZQ01000011">
    <property type="protein sequence ID" value="KXU37864.1"/>
    <property type="molecule type" value="Genomic_DNA"/>
</dbReference>
<accession>A0A139STM2</accession>
<dbReference type="STRING" id="1548207.AXK11_01545"/>
<protein>
    <submittedName>
        <fullName evidence="1">Uncharacterized protein</fullName>
    </submittedName>
</protein>
<keyword evidence="2" id="KW-1185">Reference proteome</keyword>
<sequence length="91" mass="9837">MPTATIQLPSSVYQLAEQASTRRGFTVPQFLAEVIKEQLAPTPSAPSPAWKDVPWMQTAGALADLHEENKRIKALLTAEFRSPPSTASCAS</sequence>
<organism evidence="1 2">
    <name type="scientific">Cephaloticoccus primus</name>
    <dbReference type="NCBI Taxonomy" id="1548207"/>
    <lineage>
        <taxon>Bacteria</taxon>
        <taxon>Pseudomonadati</taxon>
        <taxon>Verrucomicrobiota</taxon>
        <taxon>Opitutia</taxon>
        <taxon>Opitutales</taxon>
        <taxon>Opitutaceae</taxon>
        <taxon>Cephaloticoccus</taxon>
    </lineage>
</organism>
<proteinExistence type="predicted"/>
<dbReference type="Proteomes" id="UP000070058">
    <property type="component" value="Unassembled WGS sequence"/>
</dbReference>
<dbReference type="RefSeq" id="WP_068628352.1">
    <property type="nucleotide sequence ID" value="NZ_LSZQ01000011.1"/>
</dbReference>
<evidence type="ECO:0000313" key="2">
    <source>
        <dbReference type="Proteomes" id="UP000070058"/>
    </source>
</evidence>
<name>A0A139STM2_9BACT</name>
<dbReference type="AlphaFoldDB" id="A0A139STM2"/>
<evidence type="ECO:0000313" key="1">
    <source>
        <dbReference type="EMBL" id="KXU37864.1"/>
    </source>
</evidence>
<reference evidence="2" key="1">
    <citation type="submission" date="2016-02" db="EMBL/GenBank/DDBJ databases">
        <authorList>
            <person name="Sanders J.G."/>
            <person name="Lin J.Y."/>
            <person name="Wertz J.T."/>
            <person name="Russell J.A."/>
            <person name="Moreau C.S."/>
            <person name="Powell S."/>
        </authorList>
    </citation>
    <scope>NUCLEOTIDE SEQUENCE [LARGE SCALE GENOMIC DNA]</scope>
    <source>
        <strain evidence="2">CAG34</strain>
    </source>
</reference>
<comment type="caution">
    <text evidence="1">The sequence shown here is derived from an EMBL/GenBank/DDBJ whole genome shotgun (WGS) entry which is preliminary data.</text>
</comment>